<dbReference type="SMART" id="SM00343">
    <property type="entry name" value="ZnF_C2HC"/>
    <property type="match status" value="4"/>
</dbReference>
<keyword evidence="1" id="KW-0862">Zinc</keyword>
<evidence type="ECO:0000256" key="1">
    <source>
        <dbReference type="PROSITE-ProRule" id="PRU00047"/>
    </source>
</evidence>
<feature type="compositionally biased region" description="Polar residues" evidence="2">
    <location>
        <begin position="276"/>
        <end position="291"/>
    </location>
</feature>
<feature type="compositionally biased region" description="Polar residues" evidence="2">
    <location>
        <begin position="470"/>
        <end position="484"/>
    </location>
</feature>
<proteinExistence type="predicted"/>
<dbReference type="EMBL" id="HBUF01355728">
    <property type="protein sequence ID" value="CAG6717315.1"/>
    <property type="molecule type" value="Transcribed_RNA"/>
</dbReference>
<evidence type="ECO:0000259" key="3">
    <source>
        <dbReference type="PROSITE" id="PS50158"/>
    </source>
</evidence>
<dbReference type="Gene3D" id="4.10.60.10">
    <property type="entry name" value="Zinc finger, CCHC-type"/>
    <property type="match status" value="1"/>
</dbReference>
<dbReference type="GO" id="GO:0003676">
    <property type="term" value="F:nucleic acid binding"/>
    <property type="evidence" value="ECO:0007669"/>
    <property type="project" value="InterPro"/>
</dbReference>
<name>A0A8D8V5N1_9HEMI</name>
<feature type="domain" description="CCHC-type" evidence="3">
    <location>
        <begin position="222"/>
        <end position="237"/>
    </location>
</feature>
<dbReference type="EMBL" id="HBUF01355729">
    <property type="protein sequence ID" value="CAG6717316.1"/>
    <property type="molecule type" value="Transcribed_RNA"/>
</dbReference>
<reference evidence="4" key="1">
    <citation type="submission" date="2021-05" db="EMBL/GenBank/DDBJ databases">
        <authorList>
            <person name="Alioto T."/>
            <person name="Alioto T."/>
            <person name="Gomez Garrido J."/>
        </authorList>
    </citation>
    <scope>NUCLEOTIDE SEQUENCE</scope>
</reference>
<dbReference type="InterPro" id="IPR001878">
    <property type="entry name" value="Znf_CCHC"/>
</dbReference>
<feature type="compositionally biased region" description="Basic residues" evidence="2">
    <location>
        <begin position="124"/>
        <end position="133"/>
    </location>
</feature>
<feature type="compositionally biased region" description="Polar residues" evidence="2">
    <location>
        <begin position="141"/>
        <end position="171"/>
    </location>
</feature>
<accession>A0A8D8V5N1</accession>
<protein>
    <recommendedName>
        <fullName evidence="3">CCHC-type domain-containing protein</fullName>
    </recommendedName>
</protein>
<dbReference type="PANTHER" id="PTHR47331:SF5">
    <property type="entry name" value="RIBONUCLEASE H"/>
    <property type="match status" value="1"/>
</dbReference>
<keyword evidence="1" id="KW-0863">Zinc-finger</keyword>
<feature type="region of interest" description="Disordered" evidence="2">
    <location>
        <begin position="271"/>
        <end position="291"/>
    </location>
</feature>
<evidence type="ECO:0000313" key="4">
    <source>
        <dbReference type="EMBL" id="CAG6717316.1"/>
    </source>
</evidence>
<dbReference type="PANTHER" id="PTHR47331">
    <property type="entry name" value="PHD-TYPE DOMAIN-CONTAINING PROTEIN"/>
    <property type="match status" value="1"/>
</dbReference>
<dbReference type="EMBL" id="HBUF01355730">
    <property type="protein sequence ID" value="CAG6717317.1"/>
    <property type="molecule type" value="Transcribed_RNA"/>
</dbReference>
<feature type="region of interest" description="Disordered" evidence="2">
    <location>
        <begin position="458"/>
        <end position="484"/>
    </location>
</feature>
<dbReference type="AlphaFoldDB" id="A0A8D8V5N1"/>
<sequence length="518" mass="59078">MSATNTSLVTLDNAVGQRAQAEKYLDNILKFKPITSSKQSYSRFLDIFVSSVKSLKDLDVGDLTEYILYSVAMRKLDFKTRSEFEVIVNNENVEPTVKELVNFLEKQHLVQASKESVNADKTGRQRPRRSRNQNKRDAEKTSSGGIQGENSGEENGNSTQDGSKTPDSANKSLRKIRSRSARFEKLKCSDCEENNHPVETCEMFLNLSNEDRVNFAVAVKVCFTCLKPGHSRFSCPQKNNTCEKCSSRHHVLLHTETKRIRKFLIFKRTRSDKRNSNGPNDRSGSVSNGQSSTEQKLKNCILCEEKCHNLDVCEIFLGYDPEKRLVVIRKNRLCANCFATNHGSRRCPLKSNCDQCRGKHHDKVHEIFSLNRQSKTNDISIPENCILCNEKYHNLNVCDIFNSYEDPEKHLDVIRKNRLCANCFEHNHPSRRCPMESNCDQCKGKHHAKVHLKYQRESNKHGYIKRNGNDVDSTPESARSQSEIVSNGALEDKDTKMMNSLRDMQACLDAMHNVSVSN</sequence>
<keyword evidence="1" id="KW-0479">Metal-binding</keyword>
<organism evidence="4">
    <name type="scientific">Cacopsylla melanoneura</name>
    <dbReference type="NCBI Taxonomy" id="428564"/>
    <lineage>
        <taxon>Eukaryota</taxon>
        <taxon>Metazoa</taxon>
        <taxon>Ecdysozoa</taxon>
        <taxon>Arthropoda</taxon>
        <taxon>Hexapoda</taxon>
        <taxon>Insecta</taxon>
        <taxon>Pterygota</taxon>
        <taxon>Neoptera</taxon>
        <taxon>Paraneoptera</taxon>
        <taxon>Hemiptera</taxon>
        <taxon>Sternorrhyncha</taxon>
        <taxon>Psylloidea</taxon>
        <taxon>Psyllidae</taxon>
        <taxon>Psyllinae</taxon>
        <taxon>Cacopsylla</taxon>
    </lineage>
</organism>
<evidence type="ECO:0000256" key="2">
    <source>
        <dbReference type="SAM" id="MobiDB-lite"/>
    </source>
</evidence>
<dbReference type="PROSITE" id="PS50158">
    <property type="entry name" value="ZF_CCHC"/>
    <property type="match status" value="1"/>
</dbReference>
<dbReference type="GO" id="GO:0008270">
    <property type="term" value="F:zinc ion binding"/>
    <property type="evidence" value="ECO:0007669"/>
    <property type="project" value="UniProtKB-KW"/>
</dbReference>
<feature type="region of interest" description="Disordered" evidence="2">
    <location>
        <begin position="112"/>
        <end position="176"/>
    </location>
</feature>